<comment type="caution">
    <text evidence="2">The sequence shown here is derived from an EMBL/GenBank/DDBJ whole genome shotgun (WGS) entry which is preliminary data.</text>
</comment>
<evidence type="ECO:0000313" key="3">
    <source>
        <dbReference type="Proteomes" id="UP001145109"/>
    </source>
</evidence>
<sequence>MGIHFVNGADQHSDQGKKQKNDKNIQSNFRNRKLEDSKKASDGRNEKRVNGGRIPVRKCRAFVAGEKSKETYGK</sequence>
<gene>
    <name evidence="2" type="ORF">comes_20590</name>
</gene>
<dbReference type="AlphaFoldDB" id="A0AA37QPK1"/>
<proteinExistence type="predicted"/>
<protein>
    <submittedName>
        <fullName evidence="2">Uncharacterized protein</fullName>
    </submittedName>
</protein>
<feature type="compositionally biased region" description="Basic and acidic residues" evidence="1">
    <location>
        <begin position="11"/>
        <end position="23"/>
    </location>
</feature>
<organism evidence="2 3">
    <name type="scientific">Coprococcus comes</name>
    <dbReference type="NCBI Taxonomy" id="410072"/>
    <lineage>
        <taxon>Bacteria</taxon>
        <taxon>Bacillati</taxon>
        <taxon>Bacillota</taxon>
        <taxon>Clostridia</taxon>
        <taxon>Lachnospirales</taxon>
        <taxon>Lachnospiraceae</taxon>
        <taxon>Coprococcus</taxon>
    </lineage>
</organism>
<reference evidence="2" key="1">
    <citation type="submission" date="2022-09" db="EMBL/GenBank/DDBJ databases">
        <title>Draft genome sequence of Coprococcus comes strain 31264.</title>
        <authorList>
            <person name="Atsushi H."/>
            <person name="Moriya O."/>
            <person name="Mitsuo S."/>
        </authorList>
    </citation>
    <scope>NUCLEOTIDE SEQUENCE</scope>
    <source>
        <strain evidence="2">JCM 31264</strain>
    </source>
</reference>
<dbReference type="Proteomes" id="UP001145109">
    <property type="component" value="Unassembled WGS sequence"/>
</dbReference>
<dbReference type="EMBL" id="BSCI01000012">
    <property type="protein sequence ID" value="GLG87513.1"/>
    <property type="molecule type" value="Genomic_DNA"/>
</dbReference>
<feature type="region of interest" description="Disordered" evidence="1">
    <location>
        <begin position="1"/>
        <end position="55"/>
    </location>
</feature>
<name>A0AA37QPK1_9FIRM</name>
<evidence type="ECO:0000313" key="2">
    <source>
        <dbReference type="EMBL" id="GLG87513.1"/>
    </source>
</evidence>
<evidence type="ECO:0000256" key="1">
    <source>
        <dbReference type="SAM" id="MobiDB-lite"/>
    </source>
</evidence>
<accession>A0AA37QPK1</accession>
<feature type="compositionally biased region" description="Basic and acidic residues" evidence="1">
    <location>
        <begin position="32"/>
        <end position="49"/>
    </location>
</feature>
<reference evidence="2" key="2">
    <citation type="submission" date="2022-11" db="EMBL/GenBank/DDBJ databases">
        <title>Draft genome sequence of Coprococcus comes strain 31264.</title>
        <authorList>
            <person name="Hisatomi A."/>
            <person name="Ohkuma M."/>
            <person name="Sakamoto M."/>
        </authorList>
    </citation>
    <scope>NUCLEOTIDE SEQUENCE</scope>
    <source>
        <strain evidence="2">JCM 31264</strain>
    </source>
</reference>